<dbReference type="SUPFAM" id="SSF55781">
    <property type="entry name" value="GAF domain-like"/>
    <property type="match status" value="1"/>
</dbReference>
<keyword evidence="1" id="KW-0805">Transcription regulation</keyword>
<evidence type="ECO:0000313" key="7">
    <source>
        <dbReference type="Proteomes" id="UP000248148"/>
    </source>
</evidence>
<accession>A0A318TL71</accession>
<evidence type="ECO:0000313" key="6">
    <source>
        <dbReference type="EMBL" id="PYF02605.1"/>
    </source>
</evidence>
<dbReference type="PROSITE" id="PS51077">
    <property type="entry name" value="HTH_ICLR"/>
    <property type="match status" value="1"/>
</dbReference>
<dbReference type="PROSITE" id="PS51078">
    <property type="entry name" value="ICLR_ED"/>
    <property type="match status" value="1"/>
</dbReference>
<evidence type="ECO:0000256" key="1">
    <source>
        <dbReference type="ARBA" id="ARBA00023015"/>
    </source>
</evidence>
<proteinExistence type="predicted"/>
<reference evidence="6 7" key="1">
    <citation type="submission" date="2018-06" db="EMBL/GenBank/DDBJ databases">
        <title>Genomic Encyclopedia of Archaeal and Bacterial Type Strains, Phase II (KMG-II): from individual species to whole genera.</title>
        <authorList>
            <person name="Goeker M."/>
        </authorList>
    </citation>
    <scope>NUCLEOTIDE SEQUENCE [LARGE SCALE GENOMIC DNA]</scope>
    <source>
        <strain evidence="6 7">JCM 11668</strain>
    </source>
</reference>
<sequence>MAKESDSFVRAIARGFSVVEALGRPPGRHTLSEAALAAGLNRATTRRMLATLVALNYCEVEGRYFSLRPRALGLGLSYLNALPYWGYAQSALEDLRNDIGESCALAVLDETEIVYALRLPARRILSANLGIGSRLPAHVVSLGRVLLAALPPEKLNYFLENATLQKLTPRTLVEPDKLTAELQRVRDQGYAWVDGELDPAICGIAVPVRDQRGAVVAAISINTISGSIDEDGAKQRFLTALRRTAQNIQSQTIAAA</sequence>
<dbReference type="Gene3D" id="1.10.10.10">
    <property type="entry name" value="Winged helix-like DNA-binding domain superfamily/Winged helix DNA-binding domain"/>
    <property type="match status" value="1"/>
</dbReference>
<dbReference type="PANTHER" id="PTHR30136:SF34">
    <property type="entry name" value="TRANSCRIPTIONAL REGULATOR"/>
    <property type="match status" value="1"/>
</dbReference>
<evidence type="ECO:0000256" key="2">
    <source>
        <dbReference type="ARBA" id="ARBA00023125"/>
    </source>
</evidence>
<keyword evidence="7" id="KW-1185">Reference proteome</keyword>
<keyword evidence="2" id="KW-0238">DNA-binding</keyword>
<dbReference type="EMBL" id="QJTI01000011">
    <property type="protein sequence ID" value="PYF02605.1"/>
    <property type="molecule type" value="Genomic_DNA"/>
</dbReference>
<evidence type="ECO:0000259" key="5">
    <source>
        <dbReference type="PROSITE" id="PS51078"/>
    </source>
</evidence>
<evidence type="ECO:0000256" key="3">
    <source>
        <dbReference type="ARBA" id="ARBA00023163"/>
    </source>
</evidence>
<evidence type="ECO:0000259" key="4">
    <source>
        <dbReference type="PROSITE" id="PS51077"/>
    </source>
</evidence>
<dbReference type="SMART" id="SM00346">
    <property type="entry name" value="HTH_ICLR"/>
    <property type="match status" value="1"/>
</dbReference>
<dbReference type="Pfam" id="PF01614">
    <property type="entry name" value="IclR_C"/>
    <property type="match status" value="1"/>
</dbReference>
<dbReference type="OrthoDB" id="9807558at2"/>
<dbReference type="Pfam" id="PF09339">
    <property type="entry name" value="HTH_IclR"/>
    <property type="match status" value="1"/>
</dbReference>
<gene>
    <name evidence="6" type="ORF">BJ122_111105</name>
</gene>
<feature type="domain" description="IclR-ED" evidence="5">
    <location>
        <begin position="70"/>
        <end position="254"/>
    </location>
</feature>
<dbReference type="Proteomes" id="UP000248148">
    <property type="component" value="Unassembled WGS sequence"/>
</dbReference>
<dbReference type="RefSeq" id="WP_110781044.1">
    <property type="nucleotide sequence ID" value="NZ_QJTI01000011.1"/>
</dbReference>
<protein>
    <submittedName>
        <fullName evidence="6">IclR family transcriptional regulator</fullName>
    </submittedName>
</protein>
<dbReference type="Gene3D" id="3.30.450.40">
    <property type="match status" value="1"/>
</dbReference>
<dbReference type="GO" id="GO:0003677">
    <property type="term" value="F:DNA binding"/>
    <property type="evidence" value="ECO:0007669"/>
    <property type="project" value="UniProtKB-KW"/>
</dbReference>
<feature type="domain" description="HTH iclR-type" evidence="4">
    <location>
        <begin position="9"/>
        <end position="69"/>
    </location>
</feature>
<name>A0A318TL71_9BRAD</name>
<dbReference type="InterPro" id="IPR036388">
    <property type="entry name" value="WH-like_DNA-bd_sf"/>
</dbReference>
<dbReference type="PANTHER" id="PTHR30136">
    <property type="entry name" value="HELIX-TURN-HELIX TRANSCRIPTIONAL REGULATOR, ICLR FAMILY"/>
    <property type="match status" value="1"/>
</dbReference>
<comment type="caution">
    <text evidence="6">The sequence shown here is derived from an EMBL/GenBank/DDBJ whole genome shotgun (WGS) entry which is preliminary data.</text>
</comment>
<dbReference type="InterPro" id="IPR029016">
    <property type="entry name" value="GAF-like_dom_sf"/>
</dbReference>
<dbReference type="InterPro" id="IPR005471">
    <property type="entry name" value="Tscrpt_reg_IclR_N"/>
</dbReference>
<dbReference type="InterPro" id="IPR036390">
    <property type="entry name" value="WH_DNA-bd_sf"/>
</dbReference>
<dbReference type="SUPFAM" id="SSF46785">
    <property type="entry name" value="Winged helix' DNA-binding domain"/>
    <property type="match status" value="1"/>
</dbReference>
<dbReference type="GO" id="GO:0003700">
    <property type="term" value="F:DNA-binding transcription factor activity"/>
    <property type="evidence" value="ECO:0007669"/>
    <property type="project" value="TreeGrafter"/>
</dbReference>
<dbReference type="InterPro" id="IPR014757">
    <property type="entry name" value="Tscrpt_reg_IclR_C"/>
</dbReference>
<organism evidence="6 7">
    <name type="scientific">Rhodopseudomonas faecalis</name>
    <dbReference type="NCBI Taxonomy" id="99655"/>
    <lineage>
        <taxon>Bacteria</taxon>
        <taxon>Pseudomonadati</taxon>
        <taxon>Pseudomonadota</taxon>
        <taxon>Alphaproteobacteria</taxon>
        <taxon>Hyphomicrobiales</taxon>
        <taxon>Nitrobacteraceae</taxon>
        <taxon>Rhodopseudomonas</taxon>
    </lineage>
</organism>
<dbReference type="GO" id="GO:0045892">
    <property type="term" value="P:negative regulation of DNA-templated transcription"/>
    <property type="evidence" value="ECO:0007669"/>
    <property type="project" value="TreeGrafter"/>
</dbReference>
<dbReference type="AlphaFoldDB" id="A0A318TL71"/>
<keyword evidence="3" id="KW-0804">Transcription</keyword>
<dbReference type="InterPro" id="IPR050707">
    <property type="entry name" value="HTH_MetabolicPath_Reg"/>
</dbReference>